<dbReference type="PANTHER" id="PTHR46333:SF2">
    <property type="entry name" value="CYTOKINESIS PROTEIN 3"/>
    <property type="match status" value="1"/>
</dbReference>
<evidence type="ECO:0000313" key="4">
    <source>
        <dbReference type="Proteomes" id="UP000289857"/>
    </source>
</evidence>
<proteinExistence type="predicted"/>
<dbReference type="Gene3D" id="3.10.620.30">
    <property type="match status" value="1"/>
</dbReference>
<dbReference type="Proteomes" id="UP000289857">
    <property type="component" value="Unassembled WGS sequence"/>
</dbReference>
<keyword evidence="1" id="KW-0732">Signal</keyword>
<evidence type="ECO:0000259" key="2">
    <source>
        <dbReference type="SMART" id="SM00460"/>
    </source>
</evidence>
<comment type="caution">
    <text evidence="3">The sequence shown here is derived from an EMBL/GenBank/DDBJ whole genome shotgun (WGS) entry which is preliminary data.</text>
</comment>
<dbReference type="InterPro" id="IPR002931">
    <property type="entry name" value="Transglutaminase-like"/>
</dbReference>
<dbReference type="PANTHER" id="PTHR46333">
    <property type="entry name" value="CYTOKINESIS PROTEIN 3"/>
    <property type="match status" value="1"/>
</dbReference>
<dbReference type="GO" id="GO:0005737">
    <property type="term" value="C:cytoplasm"/>
    <property type="evidence" value="ECO:0007669"/>
    <property type="project" value="TreeGrafter"/>
</dbReference>
<protein>
    <recommendedName>
        <fullName evidence="2">Transglutaminase-like domain-containing protein</fullName>
    </recommendedName>
</protein>
<accession>A0A4Q1KAN1</accession>
<reference evidence="4" key="1">
    <citation type="submission" date="2019-01" db="EMBL/GenBank/DDBJ databases">
        <title>Cytophagaceae bacterium strain CAR-16.</title>
        <authorList>
            <person name="Chen W.-M."/>
        </authorList>
    </citation>
    <scope>NUCLEOTIDE SEQUENCE [LARGE SCALE GENOMIC DNA]</scope>
    <source>
        <strain evidence="4">WWJ-16</strain>
    </source>
</reference>
<evidence type="ECO:0000313" key="3">
    <source>
        <dbReference type="EMBL" id="RXR22647.1"/>
    </source>
</evidence>
<dbReference type="EMBL" id="SBKN01000004">
    <property type="protein sequence ID" value="RXR22647.1"/>
    <property type="molecule type" value="Genomic_DNA"/>
</dbReference>
<evidence type="ECO:0000256" key="1">
    <source>
        <dbReference type="SAM" id="SignalP"/>
    </source>
</evidence>
<dbReference type="SUPFAM" id="SSF54001">
    <property type="entry name" value="Cysteine proteinases"/>
    <property type="match status" value="1"/>
</dbReference>
<dbReference type="InterPro" id="IPR038765">
    <property type="entry name" value="Papain-like_cys_pep_sf"/>
</dbReference>
<sequence>MEFTIFINLNFKRLKPLVLIFFLSLFSFAQNRTDEEIDNLVFQYPNRFSSTEELAQKIKIDFQTEYERARAIYVWVTSHVRYDVKRYLKPKKEKPIRCTTKDECERENQKRKDAIIDRAFRKNLAICSGYSYLYQRIAQQAGLVVNVEVGDARNNKFDIGRRRIAISHAWNTVYVNGNWILLDATWGAGYVDSGEQKFYSKYNSFYFNTKPTLFFNEHYPENGEWMGTPINKRDYLNRVMVPVNEMTQTFYIAEPQTGVIQRKLGEKVKFVIYDLPVFSSLSYSLKKEGEYSYPEVHKIGENCIEFEIIIDRNIGRFLHIFIDDVHLATYKIQMHR</sequence>
<feature type="signal peptide" evidence="1">
    <location>
        <begin position="1"/>
        <end position="29"/>
    </location>
</feature>
<dbReference type="Pfam" id="PF01841">
    <property type="entry name" value="Transglut_core"/>
    <property type="match status" value="1"/>
</dbReference>
<dbReference type="OrthoDB" id="9788327at2"/>
<dbReference type="AlphaFoldDB" id="A0A4Q1KAN1"/>
<gene>
    <name evidence="3" type="ORF">EQG61_08685</name>
</gene>
<keyword evidence="4" id="KW-1185">Reference proteome</keyword>
<feature type="domain" description="Transglutaminase-like" evidence="2">
    <location>
        <begin position="119"/>
        <end position="186"/>
    </location>
</feature>
<name>A0A4Q1KAN1_9FLAO</name>
<feature type="chain" id="PRO_5020487515" description="Transglutaminase-like domain-containing protein" evidence="1">
    <location>
        <begin position="30"/>
        <end position="336"/>
    </location>
</feature>
<organism evidence="3 4">
    <name type="scientific">Flavobacterium stagni</name>
    <dbReference type="NCBI Taxonomy" id="2506421"/>
    <lineage>
        <taxon>Bacteria</taxon>
        <taxon>Pseudomonadati</taxon>
        <taxon>Bacteroidota</taxon>
        <taxon>Flavobacteriia</taxon>
        <taxon>Flavobacteriales</taxon>
        <taxon>Flavobacteriaceae</taxon>
        <taxon>Flavobacterium</taxon>
    </lineage>
</organism>
<dbReference type="InterPro" id="IPR052557">
    <property type="entry name" value="CAP/Cytokinesis_protein"/>
</dbReference>
<dbReference type="SMART" id="SM00460">
    <property type="entry name" value="TGc"/>
    <property type="match status" value="1"/>
</dbReference>